<keyword evidence="4" id="KW-1185">Reference proteome</keyword>
<dbReference type="PANTHER" id="PTHR12169:SF6">
    <property type="entry name" value="AFG1-LIKE ATPASE"/>
    <property type="match status" value="1"/>
</dbReference>
<gene>
    <name evidence="3" type="ORF">SADO_02635</name>
</gene>
<dbReference type="EMBL" id="APND01000001">
    <property type="protein sequence ID" value="MES1928116.1"/>
    <property type="molecule type" value="Genomic_DNA"/>
</dbReference>
<evidence type="ECO:0000313" key="4">
    <source>
        <dbReference type="Proteomes" id="UP001460888"/>
    </source>
</evidence>
<protein>
    <submittedName>
        <fullName evidence="3">ATPase</fullName>
    </submittedName>
</protein>
<proteinExistence type="predicted"/>
<dbReference type="InterPro" id="IPR005654">
    <property type="entry name" value="ATPase_AFG1-like"/>
</dbReference>
<dbReference type="Proteomes" id="UP001460888">
    <property type="component" value="Unassembled WGS sequence"/>
</dbReference>
<dbReference type="InterPro" id="IPR027417">
    <property type="entry name" value="P-loop_NTPase"/>
</dbReference>
<keyword evidence="2" id="KW-0067">ATP-binding</keyword>
<accession>A0ABV2AWT4</accession>
<dbReference type="SUPFAM" id="SSF52540">
    <property type="entry name" value="P-loop containing nucleoside triphosphate hydrolases"/>
    <property type="match status" value="1"/>
</dbReference>
<dbReference type="PANTHER" id="PTHR12169">
    <property type="entry name" value="ATPASE N2B"/>
    <property type="match status" value="1"/>
</dbReference>
<dbReference type="Pfam" id="PF03969">
    <property type="entry name" value="AFG1_ATPase"/>
    <property type="match status" value="1"/>
</dbReference>
<evidence type="ECO:0000313" key="3">
    <source>
        <dbReference type="EMBL" id="MES1928116.1"/>
    </source>
</evidence>
<reference evidence="3 4" key="1">
    <citation type="submission" date="2013-03" db="EMBL/GenBank/DDBJ databases">
        <title>Salinisphaera dokdonensis CL-ES53 Genome Sequencing.</title>
        <authorList>
            <person name="Li C."/>
            <person name="Lai Q."/>
            <person name="Shao Z."/>
        </authorList>
    </citation>
    <scope>NUCLEOTIDE SEQUENCE [LARGE SCALE GENOMIC DNA]</scope>
    <source>
        <strain evidence="3 4">CL-ES53</strain>
    </source>
</reference>
<sequence length="365" mass="41751">MAVSADSAAGPRARYDADLARDDFVRDPAQEKAVDALQAIHDELLANPTTKKSLFGKSKREAVKGLYLWGGVGRGKTYLMDCFYENLPFEEKSRLHFHRFMQKVHEARKKYANKTDPLKLIAKEWASDRVLCFDEFFVSDVADAMILARLTEELFERGVTLVTTSNVDPNDLYKDGLQRERFKPAIERIKQYCTVMHLDDGTDYRLDRIDDAATYQTPTGDDADGVLADHFDRLATGRPVEGGNVKILGRKIPVRQRADSVVWFEFEDLCRGNRSANDYIEMAREYSTIMVSNVPVFDDDENNAARRFINAVDEFYDRRVNLFCTAEAAPDDLYQGTHLEFEFERTASRLQEMSSNEYLGESHRA</sequence>
<organism evidence="3 4">
    <name type="scientific">Salinisphaera dokdonensis CL-ES53</name>
    <dbReference type="NCBI Taxonomy" id="1304272"/>
    <lineage>
        <taxon>Bacteria</taxon>
        <taxon>Pseudomonadati</taxon>
        <taxon>Pseudomonadota</taxon>
        <taxon>Gammaproteobacteria</taxon>
        <taxon>Salinisphaerales</taxon>
        <taxon>Salinisphaeraceae</taxon>
        <taxon>Salinisphaera</taxon>
    </lineage>
</organism>
<name>A0ABV2AWT4_9GAMM</name>
<keyword evidence="1" id="KW-0547">Nucleotide-binding</keyword>
<dbReference type="RefSeq" id="WP_353108990.1">
    <property type="nucleotide sequence ID" value="NZ_APND01000001.1"/>
</dbReference>
<dbReference type="Gene3D" id="3.40.50.300">
    <property type="entry name" value="P-loop containing nucleotide triphosphate hydrolases"/>
    <property type="match status" value="1"/>
</dbReference>
<dbReference type="NCBIfam" id="NF040713">
    <property type="entry name" value="ZapE"/>
    <property type="match status" value="1"/>
</dbReference>
<evidence type="ECO:0000256" key="2">
    <source>
        <dbReference type="ARBA" id="ARBA00022840"/>
    </source>
</evidence>
<comment type="caution">
    <text evidence="3">The sequence shown here is derived from an EMBL/GenBank/DDBJ whole genome shotgun (WGS) entry which is preliminary data.</text>
</comment>
<evidence type="ECO:0000256" key="1">
    <source>
        <dbReference type="ARBA" id="ARBA00022741"/>
    </source>
</evidence>